<comment type="subcellular location">
    <subcellularLocation>
        <location evidence="1">Endoplasmic reticulum membrane</location>
        <topology evidence="1">Single-pass membrane protein</topology>
    </subcellularLocation>
</comment>
<evidence type="ECO:0000256" key="12">
    <source>
        <dbReference type="ARBA" id="ARBA00045097"/>
    </source>
</evidence>
<dbReference type="Pfam" id="PF00535">
    <property type="entry name" value="Glycos_transf_2"/>
    <property type="match status" value="1"/>
</dbReference>
<keyword evidence="9" id="KW-0735">Signal-anchor</keyword>
<dbReference type="EC" id="2.4.1.117" evidence="4"/>
<keyword evidence="8" id="KW-0256">Endoplasmic reticulum</keyword>
<evidence type="ECO:0000256" key="8">
    <source>
        <dbReference type="ARBA" id="ARBA00022824"/>
    </source>
</evidence>
<evidence type="ECO:0000313" key="15">
    <source>
        <dbReference type="EMBL" id="SZF00520.1"/>
    </source>
</evidence>
<evidence type="ECO:0000256" key="9">
    <source>
        <dbReference type="ARBA" id="ARBA00022968"/>
    </source>
</evidence>
<dbReference type="EMBL" id="UNSH01000011">
    <property type="protein sequence ID" value="SZF00520.1"/>
    <property type="molecule type" value="Genomic_DNA"/>
</dbReference>
<dbReference type="GO" id="GO:0006487">
    <property type="term" value="P:protein N-linked glycosylation"/>
    <property type="evidence" value="ECO:0007669"/>
    <property type="project" value="TreeGrafter"/>
</dbReference>
<evidence type="ECO:0000256" key="4">
    <source>
        <dbReference type="ARBA" id="ARBA00012583"/>
    </source>
</evidence>
<dbReference type="PANTHER" id="PTHR10859">
    <property type="entry name" value="GLYCOSYL TRANSFERASE"/>
    <property type="match status" value="1"/>
</dbReference>
<dbReference type="VEuPathDB" id="FungiDB:BLGHR1_11262"/>
<dbReference type="InterPro" id="IPR001173">
    <property type="entry name" value="Glyco_trans_2-like"/>
</dbReference>
<gene>
    <name evidence="15" type="ORF">BLGHR1_11262</name>
</gene>
<keyword evidence="10 13" id="KW-1133">Transmembrane helix</keyword>
<dbReference type="SUPFAM" id="SSF53448">
    <property type="entry name" value="Nucleotide-diphospho-sugar transferases"/>
    <property type="match status" value="1"/>
</dbReference>
<evidence type="ECO:0000256" key="13">
    <source>
        <dbReference type="SAM" id="Phobius"/>
    </source>
</evidence>
<evidence type="ECO:0000259" key="14">
    <source>
        <dbReference type="Pfam" id="PF00535"/>
    </source>
</evidence>
<comment type="catalytic activity">
    <reaction evidence="12">
        <text>a di-trans,poly-cis-dolichyl phosphate + UDP-alpha-D-glucose = a di-trans,poly-cis-dolichyl beta-D-glucosyl phosphate + UDP</text>
        <dbReference type="Rhea" id="RHEA:15401"/>
        <dbReference type="Rhea" id="RHEA-COMP:19498"/>
        <dbReference type="Rhea" id="RHEA-COMP:19502"/>
        <dbReference type="ChEBI" id="CHEBI:57525"/>
        <dbReference type="ChEBI" id="CHEBI:57683"/>
        <dbReference type="ChEBI" id="CHEBI:58223"/>
        <dbReference type="ChEBI" id="CHEBI:58885"/>
        <dbReference type="EC" id="2.4.1.117"/>
    </reaction>
    <physiologicalReaction direction="left-to-right" evidence="12">
        <dbReference type="Rhea" id="RHEA:15402"/>
    </physiologicalReaction>
</comment>
<comment type="pathway">
    <text evidence="2">Protein modification; protein glycosylation.</text>
</comment>
<evidence type="ECO:0000256" key="3">
    <source>
        <dbReference type="ARBA" id="ARBA00006739"/>
    </source>
</evidence>
<evidence type="ECO:0000256" key="10">
    <source>
        <dbReference type="ARBA" id="ARBA00022989"/>
    </source>
</evidence>
<dbReference type="GO" id="GO:0005789">
    <property type="term" value="C:endoplasmic reticulum membrane"/>
    <property type="evidence" value="ECO:0007669"/>
    <property type="project" value="UniProtKB-SubCell"/>
</dbReference>
<evidence type="ECO:0000313" key="16">
    <source>
        <dbReference type="Proteomes" id="UP000275772"/>
    </source>
</evidence>
<dbReference type="InterPro" id="IPR035518">
    <property type="entry name" value="DPG_synthase"/>
</dbReference>
<dbReference type="AlphaFoldDB" id="A0A383UMD2"/>
<dbReference type="CDD" id="cd04188">
    <property type="entry name" value="DPG_synthase"/>
    <property type="match status" value="1"/>
</dbReference>
<evidence type="ECO:0000256" key="1">
    <source>
        <dbReference type="ARBA" id="ARBA00004389"/>
    </source>
</evidence>
<keyword evidence="6" id="KW-0808">Transferase</keyword>
<accession>A0A383UMD2</accession>
<proteinExistence type="inferred from homology"/>
<dbReference type="Gene3D" id="3.90.550.10">
    <property type="entry name" value="Spore Coat Polysaccharide Biosynthesis Protein SpsA, Chain A"/>
    <property type="match status" value="1"/>
</dbReference>
<dbReference type="PANTHER" id="PTHR10859:SF91">
    <property type="entry name" value="DOLICHYL-PHOSPHATE BETA-GLUCOSYLTRANSFERASE"/>
    <property type="match status" value="1"/>
</dbReference>
<organism evidence="15 16">
    <name type="scientific">Blumeria hordei</name>
    <name type="common">Barley powdery mildew</name>
    <name type="synonym">Blumeria graminis f. sp. hordei</name>
    <dbReference type="NCBI Taxonomy" id="2867405"/>
    <lineage>
        <taxon>Eukaryota</taxon>
        <taxon>Fungi</taxon>
        <taxon>Dikarya</taxon>
        <taxon>Ascomycota</taxon>
        <taxon>Pezizomycotina</taxon>
        <taxon>Leotiomycetes</taxon>
        <taxon>Erysiphales</taxon>
        <taxon>Erysiphaceae</taxon>
        <taxon>Blumeria</taxon>
    </lineage>
</organism>
<comment type="similarity">
    <text evidence="3">Belongs to the glycosyltransferase 2 family.</text>
</comment>
<feature type="domain" description="Glycosyltransferase 2-like" evidence="14">
    <location>
        <begin position="168"/>
        <end position="248"/>
    </location>
</feature>
<evidence type="ECO:0000256" key="2">
    <source>
        <dbReference type="ARBA" id="ARBA00004922"/>
    </source>
</evidence>
<keyword evidence="11 13" id="KW-0472">Membrane</keyword>
<reference evidence="15 16" key="1">
    <citation type="submission" date="2017-11" db="EMBL/GenBank/DDBJ databases">
        <authorList>
            <person name="Kracher B."/>
        </authorList>
    </citation>
    <scope>NUCLEOTIDE SEQUENCE [LARGE SCALE GENOMIC DNA]</scope>
    <source>
        <strain evidence="15 16">RACE1</strain>
    </source>
</reference>
<sequence>MAISIETLRHIIWAWGNQAKTAPKSLILATIFAIVVSVLFFFYAALFFLVPNPRAPLASERTYITSDPSTKVTKPRNLPCWHDVWLQNRQGTANSRNTLEKLTSCIDEPEIEISVVVPAYNEEQRLTAMLEEAVEYLEAEYGRRPKRLDKTKATPGGQPSKPMVVGGYEILIVNDGSSDKTVEVALEFSRRHGLHDILRVCTLKTNRGKGGAVIHGFRHVRGAYALFADADGASRFTDVRKLVEGCKEVVDASGRAVSVGSRAHLVESEAVVKRSLIRNILMHSFHLLLRLLTPPATSRIRDTQCGFKLFSRPALPHIVPYMHAEGWIFDVEMLMLAESAPPVLLSGGGETDAGIRVKEVYIGWKEVGGSKLNVICDSLGMAYGLALLRAGWMLGVYKRW</sequence>
<protein>
    <recommendedName>
        <fullName evidence="4">dolichyl-phosphate beta-glucosyltransferase</fullName>
        <ecNumber evidence="4">2.4.1.117</ecNumber>
    </recommendedName>
</protein>
<evidence type="ECO:0000256" key="11">
    <source>
        <dbReference type="ARBA" id="ARBA00023136"/>
    </source>
</evidence>
<name>A0A383UMD2_BLUHO</name>
<keyword evidence="5" id="KW-0328">Glycosyltransferase</keyword>
<evidence type="ECO:0000256" key="5">
    <source>
        <dbReference type="ARBA" id="ARBA00022676"/>
    </source>
</evidence>
<dbReference type="InterPro" id="IPR029044">
    <property type="entry name" value="Nucleotide-diphossugar_trans"/>
</dbReference>
<dbReference type="Proteomes" id="UP000275772">
    <property type="component" value="Unassembled WGS sequence"/>
</dbReference>
<evidence type="ECO:0000256" key="6">
    <source>
        <dbReference type="ARBA" id="ARBA00022679"/>
    </source>
</evidence>
<keyword evidence="7 13" id="KW-0812">Transmembrane</keyword>
<evidence type="ECO:0000256" key="7">
    <source>
        <dbReference type="ARBA" id="ARBA00022692"/>
    </source>
</evidence>
<dbReference type="GO" id="GO:0004581">
    <property type="term" value="F:dolichyl-phosphate beta-glucosyltransferase activity"/>
    <property type="evidence" value="ECO:0007669"/>
    <property type="project" value="UniProtKB-EC"/>
</dbReference>
<feature type="transmembrane region" description="Helical" evidence="13">
    <location>
        <begin position="26"/>
        <end position="50"/>
    </location>
</feature>